<organism evidence="10 11">
    <name type="scientific">Anthostomella pinea</name>
    <dbReference type="NCBI Taxonomy" id="933095"/>
    <lineage>
        <taxon>Eukaryota</taxon>
        <taxon>Fungi</taxon>
        <taxon>Dikarya</taxon>
        <taxon>Ascomycota</taxon>
        <taxon>Pezizomycotina</taxon>
        <taxon>Sordariomycetes</taxon>
        <taxon>Xylariomycetidae</taxon>
        <taxon>Xylariales</taxon>
        <taxon>Xylariaceae</taxon>
        <taxon>Anthostomella</taxon>
    </lineage>
</organism>
<comment type="similarity">
    <text evidence="3">Belongs to the nitroreductase family.</text>
</comment>
<dbReference type="GO" id="GO:0016491">
    <property type="term" value="F:oxidoreductase activity"/>
    <property type="evidence" value="ECO:0007669"/>
    <property type="project" value="UniProtKB-KW"/>
</dbReference>
<protein>
    <submittedName>
        <fullName evidence="10">Uu.00g092840.m01.CDS01</fullName>
    </submittedName>
</protein>
<dbReference type="GO" id="GO:0034599">
    <property type="term" value="P:cellular response to oxidative stress"/>
    <property type="evidence" value="ECO:0007669"/>
    <property type="project" value="InterPro"/>
</dbReference>
<keyword evidence="6" id="KW-0539">Nucleus</keyword>
<feature type="region of interest" description="Disordered" evidence="7">
    <location>
        <begin position="50"/>
        <end position="82"/>
    </location>
</feature>
<dbReference type="SUPFAM" id="SSF55469">
    <property type="entry name" value="FMN-dependent nitroreductase-like"/>
    <property type="match status" value="1"/>
</dbReference>
<dbReference type="GO" id="GO:0005634">
    <property type="term" value="C:nucleus"/>
    <property type="evidence" value="ECO:0007669"/>
    <property type="project" value="UniProtKB-SubCell"/>
</dbReference>
<dbReference type="Pfam" id="PF00881">
    <property type="entry name" value="Nitroreductase"/>
    <property type="match status" value="1"/>
</dbReference>
<keyword evidence="5" id="KW-0560">Oxidoreductase</keyword>
<comment type="caution">
    <text evidence="10">The sequence shown here is derived from an EMBL/GenBank/DDBJ whole genome shotgun (WGS) entry which is preliminary data.</text>
</comment>
<evidence type="ECO:0000256" key="2">
    <source>
        <dbReference type="ARBA" id="ARBA00004496"/>
    </source>
</evidence>
<comment type="subcellular location">
    <subcellularLocation>
        <location evidence="2">Cytoplasm</location>
    </subcellularLocation>
    <subcellularLocation>
        <location evidence="1">Nucleus</location>
    </subcellularLocation>
</comment>
<evidence type="ECO:0000256" key="7">
    <source>
        <dbReference type="SAM" id="MobiDB-lite"/>
    </source>
</evidence>
<gene>
    <name evidence="10" type="ORF">KHLLAP_LOCUS8566</name>
</gene>
<dbReference type="InterPro" id="IPR000415">
    <property type="entry name" value="Nitroreductase-like"/>
</dbReference>
<keyword evidence="11" id="KW-1185">Reference proteome</keyword>
<feature type="chain" id="PRO_5042485559" evidence="8">
    <location>
        <begin position="22"/>
        <end position="287"/>
    </location>
</feature>
<dbReference type="InterPro" id="IPR029479">
    <property type="entry name" value="Nitroreductase"/>
</dbReference>
<keyword evidence="4" id="KW-0963">Cytoplasm</keyword>
<dbReference type="PANTHER" id="PTHR43035:SF1">
    <property type="entry name" value="FATTY ACID REPRESSION MUTANT PROTEIN 2-RELATED"/>
    <property type="match status" value="1"/>
</dbReference>
<dbReference type="GO" id="GO:0005737">
    <property type="term" value="C:cytoplasm"/>
    <property type="evidence" value="ECO:0007669"/>
    <property type="project" value="UniProtKB-SubCell"/>
</dbReference>
<feature type="domain" description="Nitroreductase" evidence="9">
    <location>
        <begin position="95"/>
        <end position="264"/>
    </location>
</feature>
<dbReference type="PANTHER" id="PTHR43035">
    <property type="entry name" value="FATTY ACID REPRESSION MUTANT PROTEIN 2-RELATED"/>
    <property type="match status" value="1"/>
</dbReference>
<evidence type="ECO:0000256" key="5">
    <source>
        <dbReference type="ARBA" id="ARBA00023002"/>
    </source>
</evidence>
<reference evidence="10" key="1">
    <citation type="submission" date="2023-10" db="EMBL/GenBank/DDBJ databases">
        <authorList>
            <person name="Hackl T."/>
        </authorList>
    </citation>
    <scope>NUCLEOTIDE SEQUENCE</scope>
</reference>
<evidence type="ECO:0000256" key="4">
    <source>
        <dbReference type="ARBA" id="ARBA00022490"/>
    </source>
</evidence>
<dbReference type="AlphaFoldDB" id="A0AAI8VNF6"/>
<evidence type="ECO:0000256" key="6">
    <source>
        <dbReference type="ARBA" id="ARBA00023242"/>
    </source>
</evidence>
<evidence type="ECO:0000256" key="3">
    <source>
        <dbReference type="ARBA" id="ARBA00007118"/>
    </source>
</evidence>
<proteinExistence type="inferred from homology"/>
<dbReference type="EMBL" id="CAUWAG010000010">
    <property type="protein sequence ID" value="CAJ2508098.1"/>
    <property type="molecule type" value="Genomic_DNA"/>
</dbReference>
<sequence length="287" mass="31512">MRPQVLASALLSAARAQSISACPTTRTTTAAALRTTFATCPITTSRLFSTSPPHSSLVRPQAETTTSKQEIPIPTPSAPATMSTPISANSVLELIKARRSYYQLTKDLPIPASRVDEIVKEALLHVPSSFNSQSNRIVVLYGADHDKLWDITSEILKPYVTDEAAWASTEKRMAGFRGGAGTVLFFDDQETVFEYQKNVPLYKDKFPAWATQSDAMLQFACWTALEAEGLGANLQHYNPLIDERVAKEWGVPTTWQLNAQLVFGGRAGEPGPKTFKPVEERFKSFGA</sequence>
<name>A0AAI8VNF6_9PEZI</name>
<dbReference type="InterPro" id="IPR033877">
    <property type="entry name" value="Frm2/Hbn1"/>
</dbReference>
<dbReference type="Proteomes" id="UP001295740">
    <property type="component" value="Unassembled WGS sequence"/>
</dbReference>
<evidence type="ECO:0000313" key="10">
    <source>
        <dbReference type="EMBL" id="CAJ2508098.1"/>
    </source>
</evidence>
<dbReference type="Gene3D" id="3.40.109.10">
    <property type="entry name" value="NADH Oxidase"/>
    <property type="match status" value="1"/>
</dbReference>
<evidence type="ECO:0000259" key="9">
    <source>
        <dbReference type="Pfam" id="PF00881"/>
    </source>
</evidence>
<dbReference type="CDD" id="cd02140">
    <property type="entry name" value="Frm2-like"/>
    <property type="match status" value="1"/>
</dbReference>
<accession>A0AAI8VNF6</accession>
<evidence type="ECO:0000313" key="11">
    <source>
        <dbReference type="Proteomes" id="UP001295740"/>
    </source>
</evidence>
<dbReference type="FunFam" id="3.40.109.10:FF:000001">
    <property type="entry name" value="Nitroreductase family"/>
    <property type="match status" value="1"/>
</dbReference>
<feature type="signal peptide" evidence="8">
    <location>
        <begin position="1"/>
        <end position="21"/>
    </location>
</feature>
<keyword evidence="8" id="KW-0732">Signal</keyword>
<evidence type="ECO:0000256" key="8">
    <source>
        <dbReference type="SAM" id="SignalP"/>
    </source>
</evidence>
<evidence type="ECO:0000256" key="1">
    <source>
        <dbReference type="ARBA" id="ARBA00004123"/>
    </source>
</evidence>